<name>A0AA86IVL3_9ACTN</name>
<feature type="compositionally biased region" description="Basic and acidic residues" evidence="1">
    <location>
        <begin position="182"/>
        <end position="195"/>
    </location>
</feature>
<dbReference type="RefSeq" id="WP_323452085.1">
    <property type="nucleotide sequence ID" value="NZ_LC735416.1"/>
</dbReference>
<dbReference type="Pfam" id="PF03432">
    <property type="entry name" value="Relaxase"/>
    <property type="match status" value="1"/>
</dbReference>
<keyword evidence="3" id="KW-0614">Plasmid</keyword>
<feature type="region of interest" description="Disordered" evidence="1">
    <location>
        <begin position="171"/>
        <end position="199"/>
    </location>
</feature>
<feature type="compositionally biased region" description="Low complexity" evidence="1">
    <location>
        <begin position="671"/>
        <end position="697"/>
    </location>
</feature>
<dbReference type="EMBL" id="LC735416">
    <property type="protein sequence ID" value="BDT39689.1"/>
    <property type="molecule type" value="Genomic_DNA"/>
</dbReference>
<feature type="region of interest" description="Disordered" evidence="1">
    <location>
        <begin position="539"/>
        <end position="602"/>
    </location>
</feature>
<feature type="region of interest" description="Disordered" evidence="1">
    <location>
        <begin position="671"/>
        <end position="722"/>
    </location>
</feature>
<gene>
    <name evidence="3" type="ORF">SYYSPA8_37855</name>
</gene>
<organism evidence="3 4">
    <name type="scientific">Streptomyces yaizuensis</name>
    <dbReference type="NCBI Taxonomy" id="2989713"/>
    <lineage>
        <taxon>Bacteria</taxon>
        <taxon>Bacillati</taxon>
        <taxon>Actinomycetota</taxon>
        <taxon>Actinomycetes</taxon>
        <taxon>Kitasatosporales</taxon>
        <taxon>Streptomycetaceae</taxon>
        <taxon>Streptomyces</taxon>
    </lineage>
</organism>
<geneLocation type="plasmid" evidence="3 4">
    <name>pYSPA8-3</name>
</geneLocation>
<sequence length="722" mass="76079">MIVKRARDGARTEGLLYYLYGPGKANEHTDPHMVAAWGAGVPDPGRGDNTNIPLLAALLDAPVAALESRPPAQHVYHVPVSLDPGDRILSDEEWAEVAREVMDATGVAPKNDPLGARWVAIRHADNHIHIVATLARQDGLKVRLSQDKKKMQACARELEVRYGLRRLASGDRTAAPWPTTAEAEKAKRMGRDETPRQTLQRTVREAAAGAQSEDEFFTRLQRSGLRVSKKTADDGSVLGYSVALPGDRTGAGRAVWFSGSRLAPDLSLPRIRERWTGTAAGALLESAGPVATRAAAWQAAAEHVHQAAAILGQSGNTVSAGEMVALSDLLTTYATQAPTEVRQQLRDAARSFERAGRAPTSRQMTSDAHHHLRTATQLVAMSASLGVSGGEAAAAITILVAVALAVVAAQRLHQAAQHRAQEEAAALAGRHLRAATEIAYGAGADGRRGSRAMWQRTRMDPSGPALADRFAPVVRQTLPTLAEQVLSEAAWPALAATLAQVEAAGYDPATVLGQVAGARGFGAAESAAEVLVWRLQRRMTTDAEHGRPPVTGPTKTDAPAPVPTTRTTGEGSDEGGTTTPTETTPPPVVGRADTSLGDGAPTLGEAVRQAVPEYVSEVLSDPAAAGLAAALRRAVAEGHAPADLLAEVVAARDLADADSVAQVLTWRVQGRLTPGRPRPLPRTTGRRTSSPTAPPSRSGERTAAELAQDAARRNGPPRGPRR</sequence>
<dbReference type="Proteomes" id="UP001291653">
    <property type="component" value="Plasmid pYSPA8-3"/>
</dbReference>
<evidence type="ECO:0000313" key="4">
    <source>
        <dbReference type="Proteomes" id="UP001291653"/>
    </source>
</evidence>
<reference evidence="3 4" key="1">
    <citation type="submission" date="2022-10" db="EMBL/GenBank/DDBJ databases">
        <title>Draft genome sequence of Streptomyces sp. YSPA8.</title>
        <authorList>
            <person name="Moriuchi R."/>
            <person name="Dohra H."/>
            <person name="Yamamura H."/>
            <person name="Kodani S."/>
        </authorList>
    </citation>
    <scope>NUCLEOTIDE SEQUENCE [LARGE SCALE GENOMIC DNA]</scope>
    <source>
        <strain evidence="3 4">YSPA8</strain>
        <plasmid evidence="3 4">pYSPA8-3</plasmid>
    </source>
</reference>
<keyword evidence="4" id="KW-1185">Reference proteome</keyword>
<protein>
    <submittedName>
        <fullName evidence="3">Relaxase/mobilization nuclease domain-containing protein</fullName>
    </submittedName>
</protein>
<feature type="compositionally biased region" description="Low complexity" evidence="1">
    <location>
        <begin position="564"/>
        <end position="582"/>
    </location>
</feature>
<feature type="domain" description="MobA/VirD2-like nuclease" evidence="2">
    <location>
        <begin position="72"/>
        <end position="164"/>
    </location>
</feature>
<dbReference type="InterPro" id="IPR005094">
    <property type="entry name" value="Endonuclease_MobA/VirD2"/>
</dbReference>
<evidence type="ECO:0000259" key="2">
    <source>
        <dbReference type="Pfam" id="PF03432"/>
    </source>
</evidence>
<evidence type="ECO:0000313" key="3">
    <source>
        <dbReference type="EMBL" id="BDT39689.1"/>
    </source>
</evidence>
<dbReference type="AlphaFoldDB" id="A0AA86IVL3"/>
<accession>A0AA86IVL3</accession>
<proteinExistence type="predicted"/>
<evidence type="ECO:0000256" key="1">
    <source>
        <dbReference type="SAM" id="MobiDB-lite"/>
    </source>
</evidence>